<feature type="compositionally biased region" description="Basic and acidic residues" evidence="1">
    <location>
        <begin position="189"/>
        <end position="198"/>
    </location>
</feature>
<gene>
    <name evidence="3" type="ORF">IWW36_005577</name>
</gene>
<proteinExistence type="predicted"/>
<dbReference type="AlphaFoldDB" id="A0A9W8I625"/>
<protein>
    <recommendedName>
        <fullName evidence="2">BZIP domain-containing protein</fullName>
    </recommendedName>
</protein>
<name>A0A9W8I625_9FUNG</name>
<dbReference type="InterPro" id="IPR004827">
    <property type="entry name" value="bZIP"/>
</dbReference>
<feature type="compositionally biased region" description="Low complexity" evidence="1">
    <location>
        <begin position="296"/>
        <end position="312"/>
    </location>
</feature>
<dbReference type="OrthoDB" id="5575552at2759"/>
<feature type="compositionally biased region" description="Polar residues" evidence="1">
    <location>
        <begin position="162"/>
        <end position="181"/>
    </location>
</feature>
<feature type="compositionally biased region" description="Polar residues" evidence="1">
    <location>
        <begin position="370"/>
        <end position="402"/>
    </location>
</feature>
<feature type="compositionally biased region" description="Basic and acidic residues" evidence="1">
    <location>
        <begin position="214"/>
        <end position="223"/>
    </location>
</feature>
<feature type="region of interest" description="Disordered" evidence="1">
    <location>
        <begin position="296"/>
        <end position="315"/>
    </location>
</feature>
<evidence type="ECO:0000256" key="1">
    <source>
        <dbReference type="SAM" id="MobiDB-lite"/>
    </source>
</evidence>
<feature type="domain" description="BZIP" evidence="2">
    <location>
        <begin position="217"/>
        <end position="232"/>
    </location>
</feature>
<evidence type="ECO:0000313" key="3">
    <source>
        <dbReference type="EMBL" id="KAJ2843398.1"/>
    </source>
</evidence>
<feature type="non-terminal residue" evidence="3">
    <location>
        <position position="419"/>
    </location>
</feature>
<feature type="compositionally biased region" description="Polar residues" evidence="1">
    <location>
        <begin position="110"/>
        <end position="123"/>
    </location>
</feature>
<dbReference type="Proteomes" id="UP001139887">
    <property type="component" value="Unassembled WGS sequence"/>
</dbReference>
<dbReference type="GO" id="GO:0003700">
    <property type="term" value="F:DNA-binding transcription factor activity"/>
    <property type="evidence" value="ECO:0007669"/>
    <property type="project" value="InterPro"/>
</dbReference>
<evidence type="ECO:0000313" key="4">
    <source>
        <dbReference type="Proteomes" id="UP001139887"/>
    </source>
</evidence>
<accession>A0A9W8I625</accession>
<organism evidence="3 4">
    <name type="scientific">Coemansia brasiliensis</name>
    <dbReference type="NCBI Taxonomy" id="2650707"/>
    <lineage>
        <taxon>Eukaryota</taxon>
        <taxon>Fungi</taxon>
        <taxon>Fungi incertae sedis</taxon>
        <taxon>Zoopagomycota</taxon>
        <taxon>Kickxellomycotina</taxon>
        <taxon>Kickxellomycetes</taxon>
        <taxon>Kickxellales</taxon>
        <taxon>Kickxellaceae</taxon>
        <taxon>Coemansia</taxon>
    </lineage>
</organism>
<sequence length="419" mass="44937">MSLSRLPQVALRRLFPAITAVPKSLDDDQLKKMMEPQQPNINAILQSKLEFSNLPLTTQQGLISALAKSVDSSVPSAIGRLLVNLSGSQGVLSSQDLALIKAAKATDNNGAGNQTLQEGSQPASPVENLPVTDLEPQAGALDSASVDALVKALRGTAAISSEATDSATLPPQSKSLESSKPATRRQARRVSESVSAEHSEDEDTTAPISAELSAAERRKEQNRRAQKKFRQKDKVRQKEIKWRASQYDELVESNKRFKRDIDAITRERDQYRRILESHGIKLDTLDQSTKIAKPAATTTSSATTGAVSPATTMVSPNMSPQATPLGMEQIAQDTFGQWMPNQPTSTMNELLNTLALNAVKADPMFGSSNSMTLPSIPAQPQQSLAGNFSQPTTEPIGSSETQIPLAGGFAGNQSYSSDS</sequence>
<dbReference type="EMBL" id="JANBUW010001428">
    <property type="protein sequence ID" value="KAJ2843398.1"/>
    <property type="molecule type" value="Genomic_DNA"/>
</dbReference>
<evidence type="ECO:0000259" key="2">
    <source>
        <dbReference type="PROSITE" id="PS00036"/>
    </source>
</evidence>
<feature type="region of interest" description="Disordered" evidence="1">
    <location>
        <begin position="370"/>
        <end position="419"/>
    </location>
</feature>
<comment type="caution">
    <text evidence="3">The sequence shown here is derived from an EMBL/GenBank/DDBJ whole genome shotgun (WGS) entry which is preliminary data.</text>
</comment>
<feature type="region of interest" description="Disordered" evidence="1">
    <location>
        <begin position="162"/>
        <end position="238"/>
    </location>
</feature>
<keyword evidence="4" id="KW-1185">Reference proteome</keyword>
<reference evidence="3" key="1">
    <citation type="submission" date="2022-07" db="EMBL/GenBank/DDBJ databases">
        <title>Phylogenomic reconstructions and comparative analyses of Kickxellomycotina fungi.</title>
        <authorList>
            <person name="Reynolds N.K."/>
            <person name="Stajich J.E."/>
            <person name="Barry K."/>
            <person name="Grigoriev I.V."/>
            <person name="Crous P."/>
            <person name="Smith M.E."/>
        </authorList>
    </citation>
    <scope>NUCLEOTIDE SEQUENCE</scope>
    <source>
        <strain evidence="3">NRRL 1566</strain>
    </source>
</reference>
<feature type="region of interest" description="Disordered" evidence="1">
    <location>
        <begin position="110"/>
        <end position="130"/>
    </location>
</feature>
<dbReference type="PROSITE" id="PS00036">
    <property type="entry name" value="BZIP_BASIC"/>
    <property type="match status" value="1"/>
</dbReference>